<keyword evidence="11 13" id="KW-0067">ATP-binding</keyword>
<comment type="similarity">
    <text evidence="3 13 16">Belongs to the phosphoglycerate kinase family.</text>
</comment>
<evidence type="ECO:0000256" key="15">
    <source>
        <dbReference type="PIRSR" id="PIRSR000724-2"/>
    </source>
</evidence>
<dbReference type="UniPathway" id="UPA00109">
    <property type="reaction ID" value="UER00185"/>
</dbReference>
<dbReference type="PIRSF" id="PIRSF000724">
    <property type="entry name" value="Pgk"/>
    <property type="match status" value="1"/>
</dbReference>
<protein>
    <recommendedName>
        <fullName evidence="6 13">Phosphoglycerate kinase</fullName>
        <ecNumber evidence="5 13">2.7.2.3</ecNumber>
    </recommendedName>
</protein>
<dbReference type="InterPro" id="IPR036043">
    <property type="entry name" value="Phosphoglycerate_kinase_sf"/>
</dbReference>
<accession>A0A7M2SS93</accession>
<feature type="binding site" evidence="13 14">
    <location>
        <begin position="60"/>
        <end position="63"/>
    </location>
    <ligand>
        <name>substrate</name>
    </ligand>
</feature>
<evidence type="ECO:0000256" key="2">
    <source>
        <dbReference type="ARBA" id="ARBA00004838"/>
    </source>
</evidence>
<evidence type="ECO:0000256" key="12">
    <source>
        <dbReference type="ARBA" id="ARBA00023152"/>
    </source>
</evidence>
<dbReference type="Gene3D" id="3.40.50.1260">
    <property type="entry name" value="Phosphoglycerate kinase, N-terminal domain"/>
    <property type="match status" value="2"/>
</dbReference>
<dbReference type="AlphaFoldDB" id="A0A7M2SS93"/>
<feature type="binding site" evidence="14">
    <location>
        <position position="119"/>
    </location>
    <ligand>
        <name>(2R)-3-phosphoglycerate</name>
        <dbReference type="ChEBI" id="CHEBI:58272"/>
    </ligand>
</feature>
<feature type="binding site" evidence="13">
    <location>
        <position position="156"/>
    </location>
    <ligand>
        <name>substrate</name>
    </ligand>
</feature>
<evidence type="ECO:0000256" key="10">
    <source>
        <dbReference type="ARBA" id="ARBA00022777"/>
    </source>
</evidence>
<comment type="catalytic activity">
    <reaction evidence="1 13 16">
        <text>(2R)-3-phosphoglycerate + ATP = (2R)-3-phospho-glyceroyl phosphate + ADP</text>
        <dbReference type="Rhea" id="RHEA:14801"/>
        <dbReference type="ChEBI" id="CHEBI:30616"/>
        <dbReference type="ChEBI" id="CHEBI:57604"/>
        <dbReference type="ChEBI" id="CHEBI:58272"/>
        <dbReference type="ChEBI" id="CHEBI:456216"/>
        <dbReference type="EC" id="2.7.2.3"/>
    </reaction>
</comment>
<dbReference type="EC" id="2.7.2.3" evidence="5 13"/>
<gene>
    <name evidence="13" type="primary">pgk</name>
    <name evidence="17" type="ORF">IM697_12375</name>
</gene>
<dbReference type="PROSITE" id="PS00111">
    <property type="entry name" value="PGLYCERATE_KINASE"/>
    <property type="match status" value="1"/>
</dbReference>
<reference evidence="17 18" key="1">
    <citation type="submission" date="2020-10" db="EMBL/GenBank/DDBJ databases">
        <title>Streptomyces ferrugineus complate genome analysis.</title>
        <authorList>
            <person name="Anwar N."/>
        </authorList>
    </citation>
    <scope>NUCLEOTIDE SEQUENCE [LARGE SCALE GENOMIC DNA]</scope>
    <source>
        <strain evidence="17 18">CCTCC AA2014009</strain>
    </source>
</reference>
<dbReference type="PRINTS" id="PR00477">
    <property type="entry name" value="PHGLYCKINASE"/>
</dbReference>
<keyword evidence="8 13" id="KW-0808">Transferase</keyword>
<dbReference type="KEGG" id="sfeu:IM697_12375"/>
<dbReference type="PANTHER" id="PTHR11406">
    <property type="entry name" value="PHOSPHOGLYCERATE KINASE"/>
    <property type="match status" value="1"/>
</dbReference>
<name>A0A7M2SS93_9ACTN</name>
<keyword evidence="7 13" id="KW-0963">Cytoplasm</keyword>
<feature type="binding site" evidence="13 14">
    <location>
        <begin position="22"/>
        <end position="24"/>
    </location>
    <ligand>
        <name>substrate</name>
    </ligand>
</feature>
<evidence type="ECO:0000256" key="4">
    <source>
        <dbReference type="ARBA" id="ARBA00011245"/>
    </source>
</evidence>
<dbReference type="GO" id="GO:0005829">
    <property type="term" value="C:cytosol"/>
    <property type="evidence" value="ECO:0007669"/>
    <property type="project" value="TreeGrafter"/>
</dbReference>
<feature type="binding site" evidence="13">
    <location>
        <position position="37"/>
    </location>
    <ligand>
        <name>substrate</name>
    </ligand>
</feature>
<keyword evidence="10 13" id="KW-0418">Kinase</keyword>
<evidence type="ECO:0000256" key="7">
    <source>
        <dbReference type="ARBA" id="ARBA00022490"/>
    </source>
</evidence>
<dbReference type="FunFam" id="3.40.50.1260:FF:000006">
    <property type="entry name" value="Phosphoglycerate kinase"/>
    <property type="match status" value="1"/>
</dbReference>
<dbReference type="Proteomes" id="UP000594205">
    <property type="component" value="Chromosome"/>
</dbReference>
<organism evidence="17 18">
    <name type="scientific">Streptomyces ferrugineus</name>
    <dbReference type="NCBI Taxonomy" id="1413221"/>
    <lineage>
        <taxon>Bacteria</taxon>
        <taxon>Bacillati</taxon>
        <taxon>Actinomycetota</taxon>
        <taxon>Actinomycetes</taxon>
        <taxon>Kitasatosporales</taxon>
        <taxon>Streptomycetaceae</taxon>
        <taxon>Streptomyces</taxon>
    </lineage>
</organism>
<evidence type="ECO:0000256" key="3">
    <source>
        <dbReference type="ARBA" id="ARBA00008982"/>
    </source>
</evidence>
<dbReference type="GO" id="GO:0043531">
    <property type="term" value="F:ADP binding"/>
    <property type="evidence" value="ECO:0007669"/>
    <property type="project" value="TreeGrafter"/>
</dbReference>
<dbReference type="InterPro" id="IPR015824">
    <property type="entry name" value="Phosphoglycerate_kinase_N"/>
</dbReference>
<feature type="binding site" evidence="13">
    <location>
        <position position="119"/>
    </location>
    <ligand>
        <name>substrate</name>
    </ligand>
</feature>
<keyword evidence="18" id="KW-1185">Reference proteome</keyword>
<keyword evidence="12 13" id="KW-0324">Glycolysis</keyword>
<dbReference type="GO" id="GO:0005524">
    <property type="term" value="F:ATP binding"/>
    <property type="evidence" value="ECO:0007669"/>
    <property type="project" value="UniProtKB-KW"/>
</dbReference>
<evidence type="ECO:0000256" key="6">
    <source>
        <dbReference type="ARBA" id="ARBA00016471"/>
    </source>
</evidence>
<proteinExistence type="inferred from homology"/>
<dbReference type="PANTHER" id="PTHR11406:SF23">
    <property type="entry name" value="PHOSPHOGLYCERATE KINASE 1, CHLOROPLASTIC-RELATED"/>
    <property type="match status" value="1"/>
</dbReference>
<feature type="binding site" evidence="13 15">
    <location>
        <position position="333"/>
    </location>
    <ligand>
        <name>ATP</name>
        <dbReference type="ChEBI" id="CHEBI:30616"/>
    </ligand>
</feature>
<comment type="subcellular location">
    <subcellularLocation>
        <location evidence="13">Cytoplasm</location>
    </subcellularLocation>
</comment>
<feature type="binding site" evidence="13 15">
    <location>
        <position position="206"/>
    </location>
    <ligand>
        <name>ATP</name>
        <dbReference type="ChEBI" id="CHEBI:30616"/>
    </ligand>
</feature>
<comment type="pathway">
    <text evidence="2 13">Carbohydrate degradation; glycolysis; pyruvate from D-glyceraldehyde 3-phosphate: step 2/5.</text>
</comment>
<evidence type="ECO:0000256" key="9">
    <source>
        <dbReference type="ARBA" id="ARBA00022741"/>
    </source>
</evidence>
<dbReference type="SUPFAM" id="SSF53748">
    <property type="entry name" value="Phosphoglycerate kinase"/>
    <property type="match status" value="1"/>
</dbReference>
<evidence type="ECO:0000256" key="13">
    <source>
        <dbReference type="HAMAP-Rule" id="MF_00145"/>
    </source>
</evidence>
<evidence type="ECO:0000313" key="18">
    <source>
        <dbReference type="Proteomes" id="UP000594205"/>
    </source>
</evidence>
<dbReference type="GO" id="GO:0006096">
    <property type="term" value="P:glycolytic process"/>
    <property type="evidence" value="ECO:0007669"/>
    <property type="project" value="UniProtKB-UniRule"/>
</dbReference>
<sequence>MKTIDELLSEGVAGKRVFVRADLNVPLDGTTITDDGRIRAVLPTVKALAEAGARVVVASHLGRPKGAPDPAFSLAPAAARLGELLGADVAFATDTVGDSAQAVVAGLADGRVAVVENLRFNAGETSKDDAERGAFADRLAALADVYVGDGFGAVHRKHASVFDLPARLPHYAGYLIAGEVGVLKKLTEDVRRPYVVALGGAKVSDKLAVIDQLLGKADRLLIGGGMAYTFLKAKGYEVGISLLQEDQIPAVTEYIERAEKSGVELVLPVDVLVSTEFPDLKTKAPADFENVDADKIPADMEGLDIGPKSRELFASKITDAETVFWNGPMGVFEHPDYAGGTTALAQALLDSKGFTVVGGGDSAAAVRILGFDESKFGHISTGGGASLEYLEGKTLPGLAALED</sequence>
<evidence type="ECO:0000313" key="17">
    <source>
        <dbReference type="EMBL" id="QOV39104.1"/>
    </source>
</evidence>
<evidence type="ECO:0000256" key="14">
    <source>
        <dbReference type="PIRSR" id="PIRSR000724-1"/>
    </source>
</evidence>
<keyword evidence="9 13" id="KW-0547">Nucleotide-binding</keyword>
<dbReference type="RefSeq" id="WP_194047523.1">
    <property type="nucleotide sequence ID" value="NZ_CP063373.1"/>
</dbReference>
<feature type="binding site" evidence="14">
    <location>
        <position position="156"/>
    </location>
    <ligand>
        <name>(2R)-3-phosphoglycerate</name>
        <dbReference type="ChEBI" id="CHEBI:58272"/>
    </ligand>
</feature>
<dbReference type="GO" id="GO:0004618">
    <property type="term" value="F:phosphoglycerate kinase activity"/>
    <property type="evidence" value="ECO:0007669"/>
    <property type="project" value="UniProtKB-UniRule"/>
</dbReference>
<feature type="binding site" evidence="13 15">
    <location>
        <position position="302"/>
    </location>
    <ligand>
        <name>ATP</name>
        <dbReference type="ChEBI" id="CHEBI:30616"/>
    </ligand>
</feature>
<dbReference type="EMBL" id="CP063373">
    <property type="protein sequence ID" value="QOV39104.1"/>
    <property type="molecule type" value="Genomic_DNA"/>
</dbReference>
<evidence type="ECO:0000256" key="11">
    <source>
        <dbReference type="ARBA" id="ARBA00022840"/>
    </source>
</evidence>
<dbReference type="InterPro" id="IPR015911">
    <property type="entry name" value="Phosphoglycerate_kinase_CS"/>
</dbReference>
<feature type="binding site" evidence="13 15">
    <location>
        <begin position="359"/>
        <end position="362"/>
    </location>
    <ligand>
        <name>ATP</name>
        <dbReference type="ChEBI" id="CHEBI:30616"/>
    </ligand>
</feature>
<comment type="subunit">
    <text evidence="4 13">Monomer.</text>
</comment>
<evidence type="ECO:0000256" key="8">
    <source>
        <dbReference type="ARBA" id="ARBA00022679"/>
    </source>
</evidence>
<dbReference type="Pfam" id="PF00162">
    <property type="entry name" value="PGK"/>
    <property type="match status" value="1"/>
</dbReference>
<evidence type="ECO:0000256" key="1">
    <source>
        <dbReference type="ARBA" id="ARBA00000642"/>
    </source>
</evidence>
<dbReference type="InterPro" id="IPR001576">
    <property type="entry name" value="Phosphoglycerate_kinase"/>
</dbReference>
<feature type="binding site" evidence="14">
    <location>
        <position position="37"/>
    </location>
    <ligand>
        <name>(2R)-3-phosphoglycerate</name>
        <dbReference type="ChEBI" id="CHEBI:58272"/>
    </ligand>
</feature>
<dbReference type="FunFam" id="3.40.50.1260:FF:000031">
    <property type="entry name" value="Phosphoglycerate kinase 1"/>
    <property type="match status" value="1"/>
</dbReference>
<evidence type="ECO:0000256" key="5">
    <source>
        <dbReference type="ARBA" id="ARBA00013061"/>
    </source>
</evidence>
<dbReference type="GO" id="GO:0006094">
    <property type="term" value="P:gluconeogenesis"/>
    <property type="evidence" value="ECO:0007669"/>
    <property type="project" value="TreeGrafter"/>
</dbReference>
<dbReference type="HAMAP" id="MF_00145">
    <property type="entry name" value="Phosphoglyc_kinase"/>
    <property type="match status" value="1"/>
</dbReference>
<evidence type="ECO:0000256" key="16">
    <source>
        <dbReference type="RuleBase" id="RU000532"/>
    </source>
</evidence>